<feature type="transmembrane region" description="Helical" evidence="1">
    <location>
        <begin position="78"/>
        <end position="98"/>
    </location>
</feature>
<keyword evidence="1" id="KW-1133">Transmembrane helix</keyword>
<feature type="domain" description="Guanylate cyclase" evidence="2">
    <location>
        <begin position="260"/>
        <end position="387"/>
    </location>
</feature>
<dbReference type="PANTHER" id="PTHR43081:SF1">
    <property type="entry name" value="ADENYLATE CYCLASE, TERMINAL-DIFFERENTIATION SPECIFIC"/>
    <property type="match status" value="1"/>
</dbReference>
<dbReference type="GO" id="GO:0004016">
    <property type="term" value="F:adenylate cyclase activity"/>
    <property type="evidence" value="ECO:0007669"/>
    <property type="project" value="UniProtKB-ARBA"/>
</dbReference>
<dbReference type="GO" id="GO:0035556">
    <property type="term" value="P:intracellular signal transduction"/>
    <property type="evidence" value="ECO:0007669"/>
    <property type="project" value="InterPro"/>
</dbReference>
<dbReference type="InterPro" id="IPR001054">
    <property type="entry name" value="A/G_cyclase"/>
</dbReference>
<dbReference type="CDD" id="cd07302">
    <property type="entry name" value="CHD"/>
    <property type="match status" value="1"/>
</dbReference>
<dbReference type="RefSeq" id="WP_161337179.1">
    <property type="nucleotide sequence ID" value="NZ_JBHSDG010000002.1"/>
</dbReference>
<keyword evidence="1" id="KW-0812">Transmembrane</keyword>
<feature type="transmembrane region" description="Helical" evidence="1">
    <location>
        <begin position="110"/>
        <end position="129"/>
    </location>
</feature>
<evidence type="ECO:0000256" key="1">
    <source>
        <dbReference type="SAM" id="Phobius"/>
    </source>
</evidence>
<reference evidence="3 4" key="1">
    <citation type="journal article" date="2014" name="Int. J. Syst. Evol. Microbiol.">
        <title>Sneathiella chungangensis sp. nov., isolated from a marine sand, and emended description of the genus Sneathiella.</title>
        <authorList>
            <person name="Siamphan C."/>
            <person name="Kim H."/>
            <person name="Lee J.S."/>
            <person name="Kim W."/>
        </authorList>
    </citation>
    <scope>NUCLEOTIDE SEQUENCE [LARGE SCALE GENOMIC DNA]</scope>
    <source>
        <strain evidence="3 4">KCTC 32476</strain>
    </source>
</reference>
<gene>
    <name evidence="3" type="ORF">GQF03_00220</name>
</gene>
<dbReference type="InterPro" id="IPR050697">
    <property type="entry name" value="Adenylyl/Guanylyl_Cyclase_3/4"/>
</dbReference>
<dbReference type="SUPFAM" id="SSF55073">
    <property type="entry name" value="Nucleotide cyclase"/>
    <property type="match status" value="1"/>
</dbReference>
<dbReference type="GO" id="GO:0009190">
    <property type="term" value="P:cyclic nucleotide biosynthetic process"/>
    <property type="evidence" value="ECO:0007669"/>
    <property type="project" value="InterPro"/>
</dbReference>
<dbReference type="InterPro" id="IPR029787">
    <property type="entry name" value="Nucleotide_cyclase"/>
</dbReference>
<dbReference type="Gene3D" id="3.30.70.1230">
    <property type="entry name" value="Nucleotide cyclase"/>
    <property type="match status" value="1"/>
</dbReference>
<proteinExistence type="predicted"/>
<dbReference type="PANTHER" id="PTHR43081">
    <property type="entry name" value="ADENYLATE CYCLASE, TERMINAL-DIFFERENTIATION SPECIFIC-RELATED"/>
    <property type="match status" value="1"/>
</dbReference>
<dbReference type="Pfam" id="PF00211">
    <property type="entry name" value="Guanylate_cyc"/>
    <property type="match status" value="1"/>
</dbReference>
<dbReference type="SMART" id="SM00044">
    <property type="entry name" value="CYCc"/>
    <property type="match status" value="1"/>
</dbReference>
<name>A0A845MB94_9PROT</name>
<feature type="transmembrane region" description="Helical" evidence="1">
    <location>
        <begin position="135"/>
        <end position="154"/>
    </location>
</feature>
<dbReference type="EMBL" id="WTVA01000001">
    <property type="protein sequence ID" value="MZR20750.1"/>
    <property type="molecule type" value="Genomic_DNA"/>
</dbReference>
<feature type="transmembrane region" description="Helical" evidence="1">
    <location>
        <begin position="20"/>
        <end position="40"/>
    </location>
</feature>
<comment type="caution">
    <text evidence="3">The sequence shown here is derived from an EMBL/GenBank/DDBJ whole genome shotgun (WGS) entry which is preliminary data.</text>
</comment>
<sequence length="435" mass="47202">MTVKASAQQSEDLFNAAEQAGLKLAIKGRLVTVLLLTLLMSLTRGADRAPDYIMAGLLFGALGIAHYLIIGSRYDRSWVKYVFMTIDIALLSAAVALLPPEPSTDLPQIMIFRFGVFPIYFLFLGVAAFSFSPGLLLWTGLVGAAGWFGAFLRVRSGMEQRLEWTDMPAAPTPQEFLDIFLSPAFAGTGTRLQEALLFLVVAVLIAIVMRRARQTVRRQLAAERETSLISQMFGRFVPKAVAEEMIKDDGVLNPVERHATILFTDVAGFTRMTESKGPRAIVDTFNAFFDASSEIIGRHNGVVTQFLGDAILATFNVPIEDGEHAQRALDAAMDLLKMAENESFAGERLTIRIGISSGPVIAGNVGGGGRQSYTVYGDPVNLAARLENLNKEFGTSLLVADSTAKQVRPGLLQRIGETEVRGLSEPIGVYSPTPP</sequence>
<dbReference type="OrthoDB" id="9762462at2"/>
<feature type="transmembrane region" description="Helical" evidence="1">
    <location>
        <begin position="195"/>
        <end position="212"/>
    </location>
</feature>
<evidence type="ECO:0000259" key="2">
    <source>
        <dbReference type="PROSITE" id="PS50125"/>
    </source>
</evidence>
<dbReference type="Proteomes" id="UP000445696">
    <property type="component" value="Unassembled WGS sequence"/>
</dbReference>
<evidence type="ECO:0000313" key="4">
    <source>
        <dbReference type="Proteomes" id="UP000445696"/>
    </source>
</evidence>
<accession>A0A845MB94</accession>
<evidence type="ECO:0000313" key="3">
    <source>
        <dbReference type="EMBL" id="MZR20750.1"/>
    </source>
</evidence>
<keyword evidence="1" id="KW-0472">Membrane</keyword>
<dbReference type="PROSITE" id="PS50125">
    <property type="entry name" value="GUANYLATE_CYCLASE_2"/>
    <property type="match status" value="1"/>
</dbReference>
<organism evidence="3 4">
    <name type="scientific">Sneathiella chungangensis</name>
    <dbReference type="NCBI Taxonomy" id="1418234"/>
    <lineage>
        <taxon>Bacteria</taxon>
        <taxon>Pseudomonadati</taxon>
        <taxon>Pseudomonadota</taxon>
        <taxon>Alphaproteobacteria</taxon>
        <taxon>Sneathiellales</taxon>
        <taxon>Sneathiellaceae</taxon>
        <taxon>Sneathiella</taxon>
    </lineage>
</organism>
<feature type="transmembrane region" description="Helical" evidence="1">
    <location>
        <begin position="52"/>
        <end position="72"/>
    </location>
</feature>
<protein>
    <recommendedName>
        <fullName evidence="2">Guanylate cyclase domain-containing protein</fullName>
    </recommendedName>
</protein>
<dbReference type="AlphaFoldDB" id="A0A845MB94"/>
<keyword evidence="4" id="KW-1185">Reference proteome</keyword>